<dbReference type="EMBL" id="LCNU01000017">
    <property type="protein sequence ID" value="KKU63820.1"/>
    <property type="molecule type" value="Genomic_DNA"/>
</dbReference>
<dbReference type="STRING" id="1618364.UX86_C0017G0002"/>
<dbReference type="Pfam" id="PF03808">
    <property type="entry name" value="Glyco_tran_WecG"/>
    <property type="match status" value="1"/>
</dbReference>
<evidence type="ECO:0000256" key="2">
    <source>
        <dbReference type="ARBA" id="ARBA00022679"/>
    </source>
</evidence>
<evidence type="ECO:0000256" key="1">
    <source>
        <dbReference type="ARBA" id="ARBA00022676"/>
    </source>
</evidence>
<evidence type="ECO:0000313" key="4">
    <source>
        <dbReference type="Proteomes" id="UP000034502"/>
    </source>
</evidence>
<dbReference type="NCBIfam" id="TIGR00696">
    <property type="entry name" value="wecG_tagA_cpsF"/>
    <property type="match status" value="1"/>
</dbReference>
<dbReference type="CDD" id="cd06533">
    <property type="entry name" value="Glyco_transf_WecG_TagA"/>
    <property type="match status" value="1"/>
</dbReference>
<dbReference type="AlphaFoldDB" id="A0A0G1V1G8"/>
<keyword evidence="2 3" id="KW-0808">Transferase</keyword>
<dbReference type="PANTHER" id="PTHR34136">
    <property type="match status" value="1"/>
</dbReference>
<name>A0A0G1V1G8_9BACT</name>
<gene>
    <name evidence="3" type="ORF">UX86_C0017G0002</name>
</gene>
<dbReference type="GO" id="GO:0016758">
    <property type="term" value="F:hexosyltransferase activity"/>
    <property type="evidence" value="ECO:0007669"/>
    <property type="project" value="TreeGrafter"/>
</dbReference>
<comment type="caution">
    <text evidence="3">The sequence shown here is derived from an EMBL/GenBank/DDBJ whole genome shotgun (WGS) entry which is preliminary data.</text>
</comment>
<dbReference type="Proteomes" id="UP000034502">
    <property type="component" value="Unassembled WGS sequence"/>
</dbReference>
<dbReference type="PANTHER" id="PTHR34136:SF1">
    <property type="entry name" value="UDP-N-ACETYL-D-MANNOSAMINURONIC ACID TRANSFERASE"/>
    <property type="match status" value="1"/>
</dbReference>
<keyword evidence="1" id="KW-0328">Glycosyltransferase</keyword>
<evidence type="ECO:0000313" key="3">
    <source>
        <dbReference type="EMBL" id="KKU63820.1"/>
    </source>
</evidence>
<accession>A0A0G1V1G8</accession>
<reference evidence="3 4" key="1">
    <citation type="journal article" date="2015" name="Nature">
        <title>rRNA introns, odd ribosomes, and small enigmatic genomes across a large radiation of phyla.</title>
        <authorList>
            <person name="Brown C.T."/>
            <person name="Hug L.A."/>
            <person name="Thomas B.C."/>
            <person name="Sharon I."/>
            <person name="Castelle C.J."/>
            <person name="Singh A."/>
            <person name="Wilkins M.J."/>
            <person name="Williams K.H."/>
            <person name="Banfield J.F."/>
        </authorList>
    </citation>
    <scope>NUCLEOTIDE SEQUENCE [LARGE SCALE GENOMIC DNA]</scope>
</reference>
<protein>
    <submittedName>
        <fullName evidence="3">N-acetylglucosaminyldiphosphoundecaprenol N-acetyl-beta-D-mannosaminyltransferase</fullName>
    </submittedName>
</protein>
<dbReference type="InterPro" id="IPR004629">
    <property type="entry name" value="WecG_TagA_CpsF"/>
</dbReference>
<organism evidence="3 4">
    <name type="scientific">Candidatus Amesbacteria bacterium GW2011_GWC1_47_15</name>
    <dbReference type="NCBI Taxonomy" id="1618364"/>
    <lineage>
        <taxon>Bacteria</taxon>
        <taxon>Candidatus Amesiibacteriota</taxon>
    </lineage>
</organism>
<sequence length="290" mass="32933">MKTRRIAKSSEAGTGVKGLETASFWNWEVSSAPYRRVLSFLLENLNVRGFTRPFFLVTAYSENWLEARSNPGFERALKKADMIVPDGVVLLAGIDFLKEKTGKFVPDFIRGMEVGRRVISGVYANRTVQGVRLMEDLVRLMGENGGQVFLLGGWNGVARRLAEKLKVENEKLKVEWDQGFVDINNQLPISTDQIITKINEFKPDILFVAFGRIKQEIWIAQNLEKLKAKLVIGVGSAFDELAGEGPWAQPTPEWVSSHGLKWLWRVTKDPKHLKRAWKAFPVTAWKIFRS</sequence>
<proteinExistence type="predicted"/>